<name>A0A926QR80_9ACTN</name>
<dbReference type="SUPFAM" id="SSF110296">
    <property type="entry name" value="Oligoxyloglucan reducing end-specific cellobiohydrolase"/>
    <property type="match status" value="1"/>
</dbReference>
<sequence length="246" mass="26568">MMGAVRTYRAGERRTEDWYGGVLAPATPRDASGREQLAAERQGNRIGVVPAMWGDREHAANQGSFGDLGSMTLGIDGEVAGTSACPYGVFEVPAADSAYELTLRTMKIGQPSQVWKRSVSTETTWSFRSRFEEGVYSQGLPVLFPQYRLPEDGMKTLAAHDGQRITLGVTGHAGYRPGELRAAKLSYSYDGGGTWTEAATDRHDGVWTATVDHAGASGKQVTLKVALTDTKGNSVTQTVTRAYDVR</sequence>
<organism evidence="1 2">
    <name type="scientific">Streptomyces griseicoloratus</name>
    <dbReference type="NCBI Taxonomy" id="2752516"/>
    <lineage>
        <taxon>Bacteria</taxon>
        <taxon>Bacillati</taxon>
        <taxon>Actinomycetota</taxon>
        <taxon>Actinomycetes</taxon>
        <taxon>Kitasatosporales</taxon>
        <taxon>Streptomycetaceae</taxon>
        <taxon>Streptomyces</taxon>
    </lineage>
</organism>
<reference evidence="1" key="1">
    <citation type="submission" date="2020-09" db="EMBL/GenBank/DDBJ databases">
        <title>Streptomyces grisecoloratus sp. nov., isolated from cotton soil.</title>
        <authorList>
            <person name="Xing L."/>
        </authorList>
    </citation>
    <scope>NUCLEOTIDE SEQUENCE</scope>
    <source>
        <strain evidence="1">TRM S81-3</strain>
    </source>
</reference>
<dbReference type="AlphaFoldDB" id="A0A926QR80"/>
<dbReference type="RefSeq" id="WP_188182571.1">
    <property type="nucleotide sequence ID" value="NZ_JACVQF010000200.1"/>
</dbReference>
<comment type="caution">
    <text evidence="1">The sequence shown here is derived from an EMBL/GenBank/DDBJ whole genome shotgun (WGS) entry which is preliminary data.</text>
</comment>
<proteinExistence type="predicted"/>
<dbReference type="Proteomes" id="UP000621210">
    <property type="component" value="Unassembled WGS sequence"/>
</dbReference>
<protein>
    <submittedName>
        <fullName evidence="1">Uncharacterized protein</fullName>
    </submittedName>
</protein>
<gene>
    <name evidence="1" type="ORF">H0H10_21005</name>
</gene>
<dbReference type="EMBL" id="JACVQF010000200">
    <property type="protein sequence ID" value="MBD0421599.1"/>
    <property type="molecule type" value="Genomic_DNA"/>
</dbReference>
<evidence type="ECO:0000313" key="1">
    <source>
        <dbReference type="EMBL" id="MBD0421599.1"/>
    </source>
</evidence>
<evidence type="ECO:0000313" key="2">
    <source>
        <dbReference type="Proteomes" id="UP000621210"/>
    </source>
</evidence>
<reference evidence="1" key="2">
    <citation type="submission" date="2020-09" db="EMBL/GenBank/DDBJ databases">
        <authorList>
            <person name="Luo X."/>
        </authorList>
    </citation>
    <scope>NUCLEOTIDE SEQUENCE</scope>
    <source>
        <strain evidence="1">TRM S81-3</strain>
    </source>
</reference>
<accession>A0A926QR80</accession>
<keyword evidence="2" id="KW-1185">Reference proteome</keyword>